<organism evidence="2 3">
    <name type="scientific">Caldimonas caldifontis</name>
    <dbReference type="NCBI Taxonomy" id="1452508"/>
    <lineage>
        <taxon>Bacteria</taxon>
        <taxon>Pseudomonadati</taxon>
        <taxon>Pseudomonadota</taxon>
        <taxon>Betaproteobacteria</taxon>
        <taxon>Burkholderiales</taxon>
        <taxon>Sphaerotilaceae</taxon>
        <taxon>Caldimonas</taxon>
    </lineage>
</organism>
<reference evidence="2 3" key="1">
    <citation type="submission" date="2018-02" db="EMBL/GenBank/DDBJ databases">
        <title>Reclassifiation of [Polyangium] brachysporum DSM 7029 as Guopingzhaonella breviflexa gen. nov., sp. nov., a member of the family Comamonadaceae.</title>
        <authorList>
            <person name="Tang B."/>
        </authorList>
    </citation>
    <scope>NUCLEOTIDE SEQUENCE [LARGE SCALE GENOMIC DNA]</scope>
    <source>
        <strain evidence="2 3">BCRC 80649</strain>
    </source>
</reference>
<evidence type="ECO:0008006" key="4">
    <source>
        <dbReference type="Google" id="ProtNLM"/>
    </source>
</evidence>
<sequence length="90" mass="10011">MKQRIQRLSPHQNGKVAGVMMALVSLVILVPFMLIFWGFMPHGEGPPLLMVVFLPLLYLVFGYIGTAIGCWIYNLVAGWVGGIEYESQDA</sequence>
<dbReference type="RefSeq" id="WP_104303175.1">
    <property type="nucleotide sequence ID" value="NZ_PSNX01000011.1"/>
</dbReference>
<comment type="caution">
    <text evidence="2">The sequence shown here is derived from an EMBL/GenBank/DDBJ whole genome shotgun (WGS) entry which is preliminary data.</text>
</comment>
<dbReference type="EMBL" id="PSNX01000011">
    <property type="protein sequence ID" value="PPE65842.1"/>
    <property type="molecule type" value="Genomic_DNA"/>
</dbReference>
<accession>A0A2S5SSX5</accession>
<dbReference type="AlphaFoldDB" id="A0A2S5SSX5"/>
<feature type="transmembrane region" description="Helical" evidence="1">
    <location>
        <begin position="52"/>
        <end position="76"/>
    </location>
</feature>
<keyword evidence="1" id="KW-0812">Transmembrane</keyword>
<evidence type="ECO:0000313" key="2">
    <source>
        <dbReference type="EMBL" id="PPE65842.1"/>
    </source>
</evidence>
<gene>
    <name evidence="2" type="ORF">C1704_13095</name>
</gene>
<evidence type="ECO:0000313" key="3">
    <source>
        <dbReference type="Proteomes" id="UP000238605"/>
    </source>
</evidence>
<proteinExistence type="predicted"/>
<dbReference type="OrthoDB" id="7041796at2"/>
<name>A0A2S5SSX5_9BURK</name>
<protein>
    <recommendedName>
        <fullName evidence="4">DUF3566 domain-containing protein</fullName>
    </recommendedName>
</protein>
<keyword evidence="1" id="KW-1133">Transmembrane helix</keyword>
<feature type="transmembrane region" description="Helical" evidence="1">
    <location>
        <begin position="21"/>
        <end position="40"/>
    </location>
</feature>
<keyword evidence="1" id="KW-0472">Membrane</keyword>
<evidence type="ECO:0000256" key="1">
    <source>
        <dbReference type="SAM" id="Phobius"/>
    </source>
</evidence>
<dbReference type="Proteomes" id="UP000238605">
    <property type="component" value="Unassembled WGS sequence"/>
</dbReference>
<keyword evidence="3" id="KW-1185">Reference proteome</keyword>